<gene>
    <name evidence="1" type="ORF">F4Y42_11030</name>
</gene>
<dbReference type="SUPFAM" id="SSF51197">
    <property type="entry name" value="Clavaminate synthase-like"/>
    <property type="match status" value="1"/>
</dbReference>
<name>A0A6B0YV17_9CHLR</name>
<accession>A0A6B0YV17</accession>
<reference evidence="1" key="1">
    <citation type="submission" date="2019-09" db="EMBL/GenBank/DDBJ databases">
        <title>Characterisation of the sponge microbiome using genome-centric metagenomics.</title>
        <authorList>
            <person name="Engelberts J.P."/>
            <person name="Robbins S.J."/>
            <person name="De Goeij J.M."/>
            <person name="Aranda M."/>
            <person name="Bell S.C."/>
            <person name="Webster N.S."/>
        </authorList>
    </citation>
    <scope>NUCLEOTIDE SEQUENCE</scope>
    <source>
        <strain evidence="1">SB0664_bin_27</strain>
    </source>
</reference>
<dbReference type="InterPro" id="IPR008775">
    <property type="entry name" value="Phytyl_CoA_dOase-like"/>
</dbReference>
<dbReference type="Gene3D" id="2.60.120.620">
    <property type="entry name" value="q2cbj1_9rhob like domain"/>
    <property type="match status" value="1"/>
</dbReference>
<evidence type="ECO:0008006" key="2">
    <source>
        <dbReference type="Google" id="ProtNLM"/>
    </source>
</evidence>
<dbReference type="GO" id="GO:0016706">
    <property type="term" value="F:2-oxoglutarate-dependent dioxygenase activity"/>
    <property type="evidence" value="ECO:0007669"/>
    <property type="project" value="UniProtKB-ARBA"/>
</dbReference>
<comment type="caution">
    <text evidence="1">The sequence shown here is derived from an EMBL/GenBank/DDBJ whole genome shotgun (WGS) entry which is preliminary data.</text>
</comment>
<sequence>MKVTHAQKLELYKKGYVQIPGAVPRVMVDAAVKAINHSFGKGIDPAQMITFQSQTFCPELQNASEITDLYNKTPVRQLAESMIGAGKINPVEHGQIAVRFPLTDDPPPALRPHLDGLYSPHNGVPAGELQRFTMLVGIALSDVPSDYAGNLGVWPGTHHLYAQYFCQNGYDILLRRGAEGMPPIDLPRPQMLTARAGDAFFVHYQIAHCASPNVSPHPRYAIYFRLRHVNLQDQLYEALTDIWLEWDGMREIVAQHGEPVPTA</sequence>
<dbReference type="EMBL" id="VXRG01000092">
    <property type="protein sequence ID" value="MXY93965.1"/>
    <property type="molecule type" value="Genomic_DNA"/>
</dbReference>
<dbReference type="AlphaFoldDB" id="A0A6B0YV17"/>
<dbReference type="Pfam" id="PF05721">
    <property type="entry name" value="PhyH"/>
    <property type="match status" value="1"/>
</dbReference>
<protein>
    <recommendedName>
        <fullName evidence="2">Phytanoyl-CoA dioxygenase family protein</fullName>
    </recommendedName>
</protein>
<organism evidence="1">
    <name type="scientific">Caldilineaceae bacterium SB0664_bin_27</name>
    <dbReference type="NCBI Taxonomy" id="2605260"/>
    <lineage>
        <taxon>Bacteria</taxon>
        <taxon>Bacillati</taxon>
        <taxon>Chloroflexota</taxon>
        <taxon>Caldilineae</taxon>
        <taxon>Caldilineales</taxon>
        <taxon>Caldilineaceae</taxon>
    </lineage>
</organism>
<evidence type="ECO:0000313" key="1">
    <source>
        <dbReference type="EMBL" id="MXY93965.1"/>
    </source>
</evidence>
<proteinExistence type="predicted"/>